<protein>
    <submittedName>
        <fullName evidence="2">Putative ribosomal RNA-processing protein</fullName>
    </submittedName>
</protein>
<dbReference type="AlphaFoldDB" id="A0A2P6RGQ2"/>
<proteinExistence type="predicted"/>
<dbReference type="EMBL" id="PDCK01000041">
    <property type="protein sequence ID" value="PRQ45599.1"/>
    <property type="molecule type" value="Genomic_DNA"/>
</dbReference>
<evidence type="ECO:0000259" key="1">
    <source>
        <dbReference type="Pfam" id="PF15459"/>
    </source>
</evidence>
<comment type="caution">
    <text evidence="2">The sequence shown here is derived from an EMBL/GenBank/DDBJ whole genome shotgun (WGS) entry which is preliminary data.</text>
</comment>
<evidence type="ECO:0000313" key="2">
    <source>
        <dbReference type="EMBL" id="PRQ45599.1"/>
    </source>
</evidence>
<dbReference type="Pfam" id="PF15459">
    <property type="entry name" value="RRP14"/>
    <property type="match status" value="1"/>
</dbReference>
<dbReference type="Proteomes" id="UP000238479">
    <property type="component" value="Chromosome 3"/>
</dbReference>
<reference evidence="2 3" key="1">
    <citation type="journal article" date="2018" name="Nat. Genet.">
        <title>The Rosa genome provides new insights in the design of modern roses.</title>
        <authorList>
            <person name="Bendahmane M."/>
        </authorList>
    </citation>
    <scope>NUCLEOTIDE SEQUENCE [LARGE SCALE GENOMIC DNA]</scope>
    <source>
        <strain evidence="3">cv. Old Blush</strain>
    </source>
</reference>
<accession>A0A2P6RGQ2</accession>
<dbReference type="STRING" id="74649.A0A2P6RGQ2"/>
<evidence type="ECO:0000313" key="3">
    <source>
        <dbReference type="Proteomes" id="UP000238479"/>
    </source>
</evidence>
<gene>
    <name evidence="2" type="ORF">RchiOBHm_Chr3g0493171</name>
</gene>
<organism evidence="2 3">
    <name type="scientific">Rosa chinensis</name>
    <name type="common">China rose</name>
    <dbReference type="NCBI Taxonomy" id="74649"/>
    <lineage>
        <taxon>Eukaryota</taxon>
        <taxon>Viridiplantae</taxon>
        <taxon>Streptophyta</taxon>
        <taxon>Embryophyta</taxon>
        <taxon>Tracheophyta</taxon>
        <taxon>Spermatophyta</taxon>
        <taxon>Magnoliopsida</taxon>
        <taxon>eudicotyledons</taxon>
        <taxon>Gunneridae</taxon>
        <taxon>Pentapetalae</taxon>
        <taxon>rosids</taxon>
        <taxon>fabids</taxon>
        <taxon>Rosales</taxon>
        <taxon>Rosaceae</taxon>
        <taxon>Rosoideae</taxon>
        <taxon>Rosoideae incertae sedis</taxon>
        <taxon>Rosa</taxon>
    </lineage>
</organism>
<dbReference type="InterPro" id="IPR029188">
    <property type="entry name" value="Rrp14_N"/>
</dbReference>
<keyword evidence="3" id="KW-1185">Reference proteome</keyword>
<dbReference type="Gramene" id="PRQ45599">
    <property type="protein sequence ID" value="PRQ45599"/>
    <property type="gene ID" value="RchiOBHm_Chr3g0493171"/>
</dbReference>
<name>A0A2P6RGQ2_ROSCH</name>
<feature type="domain" description="Ribosomal RNA-processing protein 14 N-terminal" evidence="1">
    <location>
        <begin position="27"/>
        <end position="60"/>
    </location>
</feature>
<sequence length="66" mass="7910">MGKRMKNKTDRETNIDSYPILYLKSIIHQHSQFMDKLVDLIPAQFYLSNDDRNKPWFQGLINLQKL</sequence>